<gene>
    <name evidence="1" type="ORF">ACFQRL_10750</name>
</gene>
<dbReference type="RefSeq" id="WP_262874355.1">
    <property type="nucleotide sequence ID" value="NZ_BAABKW010000004.1"/>
</dbReference>
<dbReference type="InterPro" id="IPR006059">
    <property type="entry name" value="SBP"/>
</dbReference>
<dbReference type="Gene3D" id="3.40.190.10">
    <property type="entry name" value="Periplasmic binding protein-like II"/>
    <property type="match status" value="2"/>
</dbReference>
<dbReference type="Proteomes" id="UP001596507">
    <property type="component" value="Unassembled WGS sequence"/>
</dbReference>
<comment type="caution">
    <text evidence="1">The sequence shown here is derived from an EMBL/GenBank/DDBJ whole genome shotgun (WGS) entry which is preliminary data.</text>
</comment>
<evidence type="ECO:0000313" key="1">
    <source>
        <dbReference type="EMBL" id="MFC7269440.1"/>
    </source>
</evidence>
<accession>A0ABW2HIT2</accession>
<name>A0ABW2HIT2_9MICO</name>
<dbReference type="SUPFAM" id="SSF53850">
    <property type="entry name" value="Periplasmic binding protein-like II"/>
    <property type="match status" value="1"/>
</dbReference>
<protein>
    <submittedName>
        <fullName evidence="1">Extracellular solute-binding protein</fullName>
    </submittedName>
</protein>
<dbReference type="EMBL" id="JBHTBE010000002">
    <property type="protein sequence ID" value="MFC7269440.1"/>
    <property type="molecule type" value="Genomic_DNA"/>
</dbReference>
<dbReference type="Pfam" id="PF01547">
    <property type="entry name" value="SBP_bac_1"/>
    <property type="match status" value="1"/>
</dbReference>
<proteinExistence type="predicted"/>
<keyword evidence="2" id="KW-1185">Reference proteome</keyword>
<reference evidence="2" key="1">
    <citation type="journal article" date="2019" name="Int. J. Syst. Evol. Microbiol.">
        <title>The Global Catalogue of Microorganisms (GCM) 10K type strain sequencing project: providing services to taxonomists for standard genome sequencing and annotation.</title>
        <authorList>
            <consortium name="The Broad Institute Genomics Platform"/>
            <consortium name="The Broad Institute Genome Sequencing Center for Infectious Disease"/>
            <person name="Wu L."/>
            <person name="Ma J."/>
        </authorList>
    </citation>
    <scope>NUCLEOTIDE SEQUENCE [LARGE SCALE GENOMIC DNA]</scope>
    <source>
        <strain evidence="2">CGMCC 1.15772</strain>
    </source>
</reference>
<organism evidence="1 2">
    <name type="scientific">Microbacterium fluvii</name>
    <dbReference type="NCBI Taxonomy" id="415215"/>
    <lineage>
        <taxon>Bacteria</taxon>
        <taxon>Bacillati</taxon>
        <taxon>Actinomycetota</taxon>
        <taxon>Actinomycetes</taxon>
        <taxon>Micrococcales</taxon>
        <taxon>Microbacteriaceae</taxon>
        <taxon>Microbacterium</taxon>
    </lineage>
</organism>
<sequence length="385" mass="40953">MHRIVGLTWDHPRGHDALAAAATSLRALDVDLRWEVHPLEGFESAPIADLAAGYDLIVLDHPHLGDALAADCLQPMEEVIGDDEIAALSSRVVGPSLRSYQARGLTWALPLDAATQVAACRADLSGSAPTTWEDVRALSYEAPVALSVSGPHAYLTFASVCHGLGSPLAHSAAERIVDDAVGLEAIALLADLFSRAPEGSGGQNPIALLERMCATDEIAYIPLVYGYVNYADRARRHPLEFGPSPVGRGGCSGSTIGGTGLAVTRRAEVPAALRAHLVWLLSDSTQAGFIPRNAGQPSAVAAWEDAELDARFGGFYRRTRSTIDTAWVRPRFAGFTAVQSEMSHVLRDAMRGAVGARDALRTITSLQNNEYERSAAADVERSSLA</sequence>
<evidence type="ECO:0000313" key="2">
    <source>
        <dbReference type="Proteomes" id="UP001596507"/>
    </source>
</evidence>